<dbReference type="InterPro" id="IPR039420">
    <property type="entry name" value="WalR-like"/>
</dbReference>
<dbReference type="InterPro" id="IPR016032">
    <property type="entry name" value="Sig_transdc_resp-reg_C-effctor"/>
</dbReference>
<feature type="domain" description="HTH luxR-type" evidence="6">
    <location>
        <begin position="160"/>
        <end position="225"/>
    </location>
</feature>
<evidence type="ECO:0000259" key="6">
    <source>
        <dbReference type="PROSITE" id="PS50043"/>
    </source>
</evidence>
<dbReference type="PRINTS" id="PR00038">
    <property type="entry name" value="HTHLUXR"/>
</dbReference>
<name>A0A7W7GXY8_9ACTN</name>
<dbReference type="SMART" id="SM00448">
    <property type="entry name" value="REC"/>
    <property type="match status" value="1"/>
</dbReference>
<keyword evidence="1 5" id="KW-0597">Phosphoprotein</keyword>
<dbReference type="Proteomes" id="UP000546162">
    <property type="component" value="Unassembled WGS sequence"/>
</dbReference>
<accession>A0A7W7GXY8</accession>
<gene>
    <name evidence="8" type="ORF">BJY16_003849</name>
</gene>
<proteinExistence type="predicted"/>
<evidence type="ECO:0000256" key="2">
    <source>
        <dbReference type="ARBA" id="ARBA00023015"/>
    </source>
</evidence>
<protein>
    <submittedName>
        <fullName evidence="8">DNA-binding NarL/FixJ family response regulator</fullName>
    </submittedName>
</protein>
<evidence type="ECO:0000256" key="5">
    <source>
        <dbReference type="PROSITE-ProRule" id="PRU00169"/>
    </source>
</evidence>
<dbReference type="InterPro" id="IPR001789">
    <property type="entry name" value="Sig_transdc_resp-reg_receiver"/>
</dbReference>
<keyword evidence="4" id="KW-0804">Transcription</keyword>
<evidence type="ECO:0000259" key="7">
    <source>
        <dbReference type="PROSITE" id="PS50110"/>
    </source>
</evidence>
<dbReference type="EMBL" id="JACHNB010000001">
    <property type="protein sequence ID" value="MBB4740390.1"/>
    <property type="molecule type" value="Genomic_DNA"/>
</dbReference>
<dbReference type="AlphaFoldDB" id="A0A7W7GXY8"/>
<reference evidence="8 9" key="1">
    <citation type="submission" date="2020-08" db="EMBL/GenBank/DDBJ databases">
        <title>Sequencing the genomes of 1000 actinobacteria strains.</title>
        <authorList>
            <person name="Klenk H.-P."/>
        </authorList>
    </citation>
    <scope>NUCLEOTIDE SEQUENCE [LARGE SCALE GENOMIC DNA]</scope>
    <source>
        <strain evidence="8 9">DSM 45809</strain>
    </source>
</reference>
<dbReference type="InterPro" id="IPR058245">
    <property type="entry name" value="NreC/VraR/RcsB-like_REC"/>
</dbReference>
<dbReference type="PANTHER" id="PTHR43214:SF24">
    <property type="entry name" value="TRANSCRIPTIONAL REGULATORY PROTEIN NARL-RELATED"/>
    <property type="match status" value="1"/>
</dbReference>
<dbReference type="PROSITE" id="PS50043">
    <property type="entry name" value="HTH_LUXR_2"/>
    <property type="match status" value="1"/>
</dbReference>
<dbReference type="InterPro" id="IPR000792">
    <property type="entry name" value="Tscrpt_reg_LuxR_C"/>
</dbReference>
<organism evidence="8 9">
    <name type="scientific">Actinoplanes octamycinicus</name>
    <dbReference type="NCBI Taxonomy" id="135948"/>
    <lineage>
        <taxon>Bacteria</taxon>
        <taxon>Bacillati</taxon>
        <taxon>Actinomycetota</taxon>
        <taxon>Actinomycetes</taxon>
        <taxon>Micromonosporales</taxon>
        <taxon>Micromonosporaceae</taxon>
        <taxon>Actinoplanes</taxon>
    </lineage>
</organism>
<keyword evidence="3 8" id="KW-0238">DNA-binding</keyword>
<dbReference type="GO" id="GO:0003677">
    <property type="term" value="F:DNA binding"/>
    <property type="evidence" value="ECO:0007669"/>
    <property type="project" value="UniProtKB-KW"/>
</dbReference>
<keyword evidence="2" id="KW-0805">Transcription regulation</keyword>
<dbReference type="GO" id="GO:0006355">
    <property type="term" value="P:regulation of DNA-templated transcription"/>
    <property type="evidence" value="ECO:0007669"/>
    <property type="project" value="InterPro"/>
</dbReference>
<sequence length="228" mass="24229">MQEHQTPVVRLAIVDDQQTIREGLVALAELLDGVEVVGEATDGEQAVRLAREAAPDVMLMDLRMPVMDGVAATSVITETCPGVAVVVLSTFADDASVADALRAGARGYLTKNSGRQEILAAIRSATAGNWTLDANVSRTVIDALTARQHSPVARDEAPADGPLPDGLTRREAQVLSMVARSLSNAEIAGQLFISEATVKTHLNNAYAKTGVRNRVEAARYANDHHLGR</sequence>
<keyword evidence="9" id="KW-1185">Reference proteome</keyword>
<dbReference type="Pfam" id="PF00072">
    <property type="entry name" value="Response_reg"/>
    <property type="match status" value="1"/>
</dbReference>
<dbReference type="Pfam" id="PF00196">
    <property type="entry name" value="GerE"/>
    <property type="match status" value="1"/>
</dbReference>
<comment type="caution">
    <text evidence="8">The sequence shown here is derived from an EMBL/GenBank/DDBJ whole genome shotgun (WGS) entry which is preliminary data.</text>
</comment>
<dbReference type="InterPro" id="IPR011006">
    <property type="entry name" value="CheY-like_superfamily"/>
</dbReference>
<dbReference type="PROSITE" id="PS50110">
    <property type="entry name" value="RESPONSE_REGULATORY"/>
    <property type="match status" value="1"/>
</dbReference>
<dbReference type="SUPFAM" id="SSF52172">
    <property type="entry name" value="CheY-like"/>
    <property type="match status" value="1"/>
</dbReference>
<dbReference type="PANTHER" id="PTHR43214">
    <property type="entry name" value="TWO-COMPONENT RESPONSE REGULATOR"/>
    <property type="match status" value="1"/>
</dbReference>
<evidence type="ECO:0000256" key="3">
    <source>
        <dbReference type="ARBA" id="ARBA00023125"/>
    </source>
</evidence>
<feature type="domain" description="Response regulatory" evidence="7">
    <location>
        <begin position="10"/>
        <end position="126"/>
    </location>
</feature>
<dbReference type="Gene3D" id="3.40.50.2300">
    <property type="match status" value="1"/>
</dbReference>
<evidence type="ECO:0000256" key="4">
    <source>
        <dbReference type="ARBA" id="ARBA00023163"/>
    </source>
</evidence>
<dbReference type="CDD" id="cd17535">
    <property type="entry name" value="REC_NarL-like"/>
    <property type="match status" value="1"/>
</dbReference>
<evidence type="ECO:0000313" key="9">
    <source>
        <dbReference type="Proteomes" id="UP000546162"/>
    </source>
</evidence>
<evidence type="ECO:0000256" key="1">
    <source>
        <dbReference type="ARBA" id="ARBA00022553"/>
    </source>
</evidence>
<dbReference type="SMART" id="SM00421">
    <property type="entry name" value="HTH_LUXR"/>
    <property type="match status" value="1"/>
</dbReference>
<dbReference type="SUPFAM" id="SSF46894">
    <property type="entry name" value="C-terminal effector domain of the bipartite response regulators"/>
    <property type="match status" value="1"/>
</dbReference>
<dbReference type="CDD" id="cd06170">
    <property type="entry name" value="LuxR_C_like"/>
    <property type="match status" value="1"/>
</dbReference>
<dbReference type="GO" id="GO:0000160">
    <property type="term" value="P:phosphorelay signal transduction system"/>
    <property type="evidence" value="ECO:0007669"/>
    <property type="project" value="InterPro"/>
</dbReference>
<evidence type="ECO:0000313" key="8">
    <source>
        <dbReference type="EMBL" id="MBB4740390.1"/>
    </source>
</evidence>
<feature type="modified residue" description="4-aspartylphosphate" evidence="5">
    <location>
        <position position="61"/>
    </location>
</feature>
<dbReference type="RefSeq" id="WP_185040915.1">
    <property type="nucleotide sequence ID" value="NZ_BAABFG010000005.1"/>
</dbReference>